<dbReference type="OrthoDB" id="8861968at2759"/>
<evidence type="ECO:0000256" key="1">
    <source>
        <dbReference type="SAM" id="Phobius"/>
    </source>
</evidence>
<dbReference type="PANTHER" id="PTHR11360">
    <property type="entry name" value="MONOCARBOXYLATE TRANSPORTER"/>
    <property type="match status" value="1"/>
</dbReference>
<organism evidence="2 3">
    <name type="scientific">Brenthis ino</name>
    <name type="common">lesser marbled fritillary</name>
    <dbReference type="NCBI Taxonomy" id="405034"/>
    <lineage>
        <taxon>Eukaryota</taxon>
        <taxon>Metazoa</taxon>
        <taxon>Ecdysozoa</taxon>
        <taxon>Arthropoda</taxon>
        <taxon>Hexapoda</taxon>
        <taxon>Insecta</taxon>
        <taxon>Pterygota</taxon>
        <taxon>Neoptera</taxon>
        <taxon>Endopterygota</taxon>
        <taxon>Lepidoptera</taxon>
        <taxon>Glossata</taxon>
        <taxon>Ditrysia</taxon>
        <taxon>Papilionoidea</taxon>
        <taxon>Nymphalidae</taxon>
        <taxon>Heliconiinae</taxon>
        <taxon>Argynnini</taxon>
        <taxon>Brenthis</taxon>
    </lineage>
</organism>
<feature type="non-terminal residue" evidence="2">
    <location>
        <position position="206"/>
    </location>
</feature>
<evidence type="ECO:0000313" key="2">
    <source>
        <dbReference type="EMBL" id="CAH0720228.1"/>
    </source>
</evidence>
<proteinExistence type="predicted"/>
<dbReference type="SUPFAM" id="SSF103473">
    <property type="entry name" value="MFS general substrate transporter"/>
    <property type="match status" value="1"/>
</dbReference>
<dbReference type="EMBL" id="OV170234">
    <property type="protein sequence ID" value="CAH0720228.1"/>
    <property type="molecule type" value="Genomic_DNA"/>
</dbReference>
<keyword evidence="3" id="KW-1185">Reference proteome</keyword>
<feature type="transmembrane region" description="Helical" evidence="1">
    <location>
        <begin position="122"/>
        <end position="141"/>
    </location>
</feature>
<evidence type="ECO:0000313" key="3">
    <source>
        <dbReference type="Proteomes" id="UP000838878"/>
    </source>
</evidence>
<dbReference type="Proteomes" id="UP000838878">
    <property type="component" value="Chromosome 14"/>
</dbReference>
<feature type="transmembrane region" description="Helical" evidence="1">
    <location>
        <begin position="93"/>
        <end position="110"/>
    </location>
</feature>
<sequence>MKIMDNPQNESVHRERRENRVEDLHLDRVVASQPEIGPTPPDGGYGWLIVFSAMIYHITVPTVLVLYGLVILKSIREEDHDLNEKIKIWDDDIALVPVIMVVIKLLLESWCRVMVKIFNMPRFTALAGLCLTVAGVLISSYSTNINRHDHIVNIFAGIFAGAGCALTGQQTDVIITHYFREKLTIAQRLVRMAPSLGNVIVSLILY</sequence>
<dbReference type="AlphaFoldDB" id="A0A8J9UH98"/>
<keyword evidence="1" id="KW-0812">Transmembrane</keyword>
<reference evidence="2" key="1">
    <citation type="submission" date="2021-12" db="EMBL/GenBank/DDBJ databases">
        <authorList>
            <person name="Martin H S."/>
        </authorList>
    </citation>
    <scope>NUCLEOTIDE SEQUENCE</scope>
</reference>
<gene>
    <name evidence="2" type="ORF">BINO364_LOCUS6488</name>
</gene>
<dbReference type="InterPro" id="IPR050327">
    <property type="entry name" value="Proton-linked_MCT"/>
</dbReference>
<dbReference type="PANTHER" id="PTHR11360:SF284">
    <property type="entry name" value="EG:103B4.3 PROTEIN-RELATED"/>
    <property type="match status" value="1"/>
</dbReference>
<name>A0A8J9UH98_9NEOP</name>
<feature type="transmembrane region" description="Helical" evidence="1">
    <location>
        <begin position="45"/>
        <end position="72"/>
    </location>
</feature>
<keyword evidence="1" id="KW-1133">Transmembrane helix</keyword>
<accession>A0A8J9UH98</accession>
<keyword evidence="1" id="KW-0472">Membrane</keyword>
<dbReference type="GO" id="GO:0008028">
    <property type="term" value="F:monocarboxylic acid transmembrane transporter activity"/>
    <property type="evidence" value="ECO:0007669"/>
    <property type="project" value="TreeGrafter"/>
</dbReference>
<protein>
    <submittedName>
        <fullName evidence="2">Uncharacterized protein</fullName>
    </submittedName>
</protein>
<dbReference type="InterPro" id="IPR036259">
    <property type="entry name" value="MFS_trans_sf"/>
</dbReference>